<feature type="domain" description="Pyrimidine/purine nucleotide 5'-monophosphate nucleosidase C-terminal" evidence="4">
    <location>
        <begin position="337"/>
        <end position="456"/>
    </location>
</feature>
<gene>
    <name evidence="6" type="ORF">D0544_04220</name>
</gene>
<dbReference type="Pfam" id="PF14793">
    <property type="entry name" value="DUF4478"/>
    <property type="match status" value="1"/>
</dbReference>
<dbReference type="NCBIfam" id="NF038390">
    <property type="entry name" value="Nsidase_PpnN"/>
    <property type="match status" value="1"/>
</dbReference>
<evidence type="ECO:0000313" key="6">
    <source>
        <dbReference type="EMBL" id="RRJ84321.1"/>
    </source>
</evidence>
<organism evidence="6 7">
    <name type="scientific">Aestuariirhabdus litorea</name>
    <dbReference type="NCBI Taxonomy" id="2528527"/>
    <lineage>
        <taxon>Bacteria</taxon>
        <taxon>Pseudomonadati</taxon>
        <taxon>Pseudomonadota</taxon>
        <taxon>Gammaproteobacteria</taxon>
        <taxon>Oceanospirillales</taxon>
        <taxon>Aestuariirhabdaceae</taxon>
        <taxon>Aestuariirhabdus</taxon>
    </lineage>
</organism>
<evidence type="ECO:0000259" key="4">
    <source>
        <dbReference type="Pfam" id="PF11892"/>
    </source>
</evidence>
<comment type="caution">
    <text evidence="6">The sequence shown here is derived from an EMBL/GenBank/DDBJ whole genome shotgun (WGS) entry which is preliminary data.</text>
</comment>
<dbReference type="InterPro" id="IPR052341">
    <property type="entry name" value="LOG_family_nucleotidases"/>
</dbReference>
<evidence type="ECO:0000259" key="5">
    <source>
        <dbReference type="Pfam" id="PF14793"/>
    </source>
</evidence>
<dbReference type="GO" id="GO:0005829">
    <property type="term" value="C:cytosol"/>
    <property type="evidence" value="ECO:0007669"/>
    <property type="project" value="TreeGrafter"/>
</dbReference>
<proteinExistence type="predicted"/>
<dbReference type="InterPro" id="IPR031100">
    <property type="entry name" value="LOG_fam"/>
</dbReference>
<reference evidence="6 7" key="1">
    <citation type="submission" date="2018-08" db="EMBL/GenBank/DDBJ databases">
        <authorList>
            <person name="Khan S.A."/>
        </authorList>
    </citation>
    <scope>NUCLEOTIDE SEQUENCE [LARGE SCALE GENOMIC DNA]</scope>
    <source>
        <strain evidence="6 7">GTF-13</strain>
    </source>
</reference>
<dbReference type="PANTHER" id="PTHR43393">
    <property type="entry name" value="CYTOKININ RIBOSIDE 5'-MONOPHOSPHATE PHOSPHORIBOHYDROLASE"/>
    <property type="match status" value="1"/>
</dbReference>
<protein>
    <recommendedName>
        <fullName evidence="3">AMP nucleosidase</fullName>
        <ecNumber evidence="2">3.2.2.4</ecNumber>
    </recommendedName>
    <alternativeName>
        <fullName evidence="3">AMP nucleosidase</fullName>
    </alternativeName>
</protein>
<sequence>MVKKELVSTIVSPLGTMNVLSNAEVKMLQDSNQGGLYPLFRQCALAVLNCDETSDNPYNLVEEFESFDIRIVQEHRGLKLELINAPGSAFVDGNIIKGIRQSLFCVVRDILYVSSGLRGSPRFENGDSEVLTDLVFHILRNAKALIPRQLPNVVVCWGGHSIGQGEYKYTKKVGYQLGLRGLDICTGCGPGAMKGPMKGANLGHAKQRNSNGRFIGITEPGIIAAESPNPIVNELIIMPDIEKRLEAFVRFGHGIVIFPGGPGTCEEILYLLGILLHPDNAHIPFPLVLTGPAEAEGYFEQINTFIGNTLGSDAQRRYKIIIDDPREVARQIKLGLDKVTRFRRSTGDAYYYNWLLHIEKSFQEPFEPTHESMRALQLDRDQPTHQLAANLRRAMSGVVSGNVKRNGIDLIRAKGPFQLTGDPAIMEDMDRLLGSFVKQHRMKLPGSVYEPCYEIVRSSTV</sequence>
<dbReference type="RefSeq" id="WP_125014749.1">
    <property type="nucleotide sequence ID" value="NZ_QWEZ01000001.1"/>
</dbReference>
<dbReference type="SUPFAM" id="SSF102405">
    <property type="entry name" value="MCP/YpsA-like"/>
    <property type="match status" value="1"/>
</dbReference>
<dbReference type="Gene3D" id="3.40.50.450">
    <property type="match status" value="1"/>
</dbReference>
<dbReference type="InterPro" id="IPR049788">
    <property type="entry name" value="PpnN"/>
</dbReference>
<keyword evidence="7" id="KW-1185">Reference proteome</keyword>
<feature type="domain" description="Pyrimidine/purine nucleotide 5'-monophosphate nucleosidase N-terminal" evidence="5">
    <location>
        <begin position="10"/>
        <end position="115"/>
    </location>
</feature>
<evidence type="ECO:0000256" key="3">
    <source>
        <dbReference type="ARBA" id="ARBA00031983"/>
    </source>
</evidence>
<dbReference type="EMBL" id="QWEZ01000001">
    <property type="protein sequence ID" value="RRJ84321.1"/>
    <property type="molecule type" value="Genomic_DNA"/>
</dbReference>
<dbReference type="AlphaFoldDB" id="A0A3P3VNJ1"/>
<reference evidence="6 7" key="2">
    <citation type="submission" date="2018-12" db="EMBL/GenBank/DDBJ databases">
        <title>Simiduia agarivorans gen. nov., sp. nov., a marine, agarolytic bacterium isolated from shallow coastal water from Keelung, Taiwan.</title>
        <authorList>
            <person name="Shieh W.Y."/>
        </authorList>
    </citation>
    <scope>NUCLEOTIDE SEQUENCE [LARGE SCALE GENOMIC DNA]</scope>
    <source>
        <strain evidence="6 7">GTF-13</strain>
    </source>
</reference>
<dbReference type="Pfam" id="PF03641">
    <property type="entry name" value="Lysine_decarbox"/>
    <property type="match status" value="1"/>
</dbReference>
<dbReference type="Proteomes" id="UP000280792">
    <property type="component" value="Unassembled WGS sequence"/>
</dbReference>
<dbReference type="GO" id="GO:0008714">
    <property type="term" value="F:AMP nucleosidase activity"/>
    <property type="evidence" value="ECO:0007669"/>
    <property type="project" value="UniProtKB-EC"/>
</dbReference>
<dbReference type="InterPro" id="IPR021826">
    <property type="entry name" value="PpnN_C"/>
</dbReference>
<dbReference type="Pfam" id="PF11892">
    <property type="entry name" value="PpnN_C"/>
    <property type="match status" value="1"/>
</dbReference>
<dbReference type="InterPro" id="IPR027820">
    <property type="entry name" value="PpnN_N"/>
</dbReference>
<evidence type="ECO:0000256" key="1">
    <source>
        <dbReference type="ARBA" id="ARBA00000274"/>
    </source>
</evidence>
<comment type="catalytic activity">
    <reaction evidence="1">
        <text>AMP + H2O = D-ribose 5-phosphate + adenine</text>
        <dbReference type="Rhea" id="RHEA:20129"/>
        <dbReference type="ChEBI" id="CHEBI:15377"/>
        <dbReference type="ChEBI" id="CHEBI:16708"/>
        <dbReference type="ChEBI" id="CHEBI:78346"/>
        <dbReference type="ChEBI" id="CHEBI:456215"/>
        <dbReference type="EC" id="3.2.2.4"/>
    </reaction>
</comment>
<evidence type="ECO:0000313" key="7">
    <source>
        <dbReference type="Proteomes" id="UP000280792"/>
    </source>
</evidence>
<evidence type="ECO:0000256" key="2">
    <source>
        <dbReference type="ARBA" id="ARBA00011985"/>
    </source>
</evidence>
<dbReference type="EC" id="3.2.2.4" evidence="2"/>
<dbReference type="Gene3D" id="3.30.1850.10">
    <property type="entry name" value="MoCo carrier protein-like"/>
    <property type="match status" value="1"/>
</dbReference>
<name>A0A3P3VNJ1_9GAMM</name>
<dbReference type="PANTHER" id="PTHR43393:SF1">
    <property type="entry name" value="PYRIMIDINE_PURINE NUCLEOTIDE 5'-MONOPHOSPHATE NUCLEOSIDASE"/>
    <property type="match status" value="1"/>
</dbReference>
<accession>A0A3P3VNJ1</accession>
<dbReference type="InterPro" id="IPR037153">
    <property type="entry name" value="PpnN-like_sf"/>
</dbReference>